<dbReference type="EMBL" id="JAOPJF010000007">
    <property type="protein sequence ID" value="KAK1148477.1"/>
    <property type="molecule type" value="Genomic_DNA"/>
</dbReference>
<proteinExistence type="predicted"/>
<evidence type="ECO:0000313" key="1">
    <source>
        <dbReference type="EMBL" id="KAK1148477.1"/>
    </source>
</evidence>
<name>A0ACC3BD47_9EURO</name>
<keyword evidence="2" id="KW-1185">Reference proteome</keyword>
<dbReference type="Proteomes" id="UP001177260">
    <property type="component" value="Unassembled WGS sequence"/>
</dbReference>
<protein>
    <submittedName>
        <fullName evidence="1">Uncharacterized protein</fullName>
    </submittedName>
</protein>
<organism evidence="1 2">
    <name type="scientific">Aspergillus melleus</name>
    <dbReference type="NCBI Taxonomy" id="138277"/>
    <lineage>
        <taxon>Eukaryota</taxon>
        <taxon>Fungi</taxon>
        <taxon>Dikarya</taxon>
        <taxon>Ascomycota</taxon>
        <taxon>Pezizomycotina</taxon>
        <taxon>Eurotiomycetes</taxon>
        <taxon>Eurotiomycetidae</taxon>
        <taxon>Eurotiales</taxon>
        <taxon>Aspergillaceae</taxon>
        <taxon>Aspergillus</taxon>
        <taxon>Aspergillus subgen. Circumdati</taxon>
    </lineage>
</organism>
<gene>
    <name evidence="1" type="ORF">N8T08_009482</name>
</gene>
<evidence type="ECO:0000313" key="2">
    <source>
        <dbReference type="Proteomes" id="UP001177260"/>
    </source>
</evidence>
<reference evidence="1 2" key="1">
    <citation type="journal article" date="2023" name="ACS Omega">
        <title>Identification of the Neoaspergillic Acid Biosynthesis Gene Cluster by Establishing an In Vitro CRISPR-Ribonucleoprotein Genetic System in Aspergillus melleus.</title>
        <authorList>
            <person name="Yuan B."/>
            <person name="Grau M.F."/>
            <person name="Murata R.M."/>
            <person name="Torok T."/>
            <person name="Venkateswaran K."/>
            <person name="Stajich J.E."/>
            <person name="Wang C.C.C."/>
        </authorList>
    </citation>
    <scope>NUCLEOTIDE SEQUENCE [LARGE SCALE GENOMIC DNA]</scope>
    <source>
        <strain evidence="1 2">IMV 1140</strain>
    </source>
</reference>
<sequence>MGINHKFLQLLVAGPLLYSLGLALHADIRADSNRDGYVDLHDESDLLHKLEWKTKGALFMPNINDVTGNCYDWYRFGKFERFEDFVACNDASDDMLRDKQYLSPLATVPAENISHDAWGTVEVHEEIARKNVRIFQDGNLITNDYRFSSAELKEGLNLGIDARDTRRPGGWDGRVEVHFHIQDGNKHSDDFVRLRVAPLLLSHSLQQVEFLELVDLPETTPPNIPQMLQESFNDQFESILERSNLNNVPEIRHMFAHDQDQWYRDFASHAYISKPGPGRTIVLPVVLRSSQESRAGGRVAIENGRFFKGAGAIYSPGGTRDEINSMGNVMTIPPYRKGSKSFPAGRVIVGSHGSQNPHILEYLRAQELQDPLILDSDWLAIGHLDEFLQFVPVPKGKSKHGWALLIADPLAGLDILINASRKGHGSALAFSRRNESEKWMRDGPVPGYSIDELLRRPNFIKRNQDFAERIERVQRRLIMETGLPKTDVYGLPMLFQTGICWKADRGVSPKRNCSTSHATSLHPAVVNGVSLDRSHFVAPHPWGPVVDGVDILEQSVNETFWGRPGVFRD</sequence>
<accession>A0ACC3BD47</accession>
<comment type="caution">
    <text evidence="1">The sequence shown here is derived from an EMBL/GenBank/DDBJ whole genome shotgun (WGS) entry which is preliminary data.</text>
</comment>